<dbReference type="InterPro" id="IPR029033">
    <property type="entry name" value="His_PPase_superfam"/>
</dbReference>
<dbReference type="PROSITE" id="PS51462">
    <property type="entry name" value="NUDIX"/>
    <property type="match status" value="1"/>
</dbReference>
<dbReference type="AlphaFoldDB" id="C0E6Q5"/>
<accession>C0E6Q5</accession>
<dbReference type="SUPFAM" id="SSF55811">
    <property type="entry name" value="Nudix"/>
    <property type="match status" value="1"/>
</dbReference>
<evidence type="ECO:0000259" key="2">
    <source>
        <dbReference type="PROSITE" id="PS51462"/>
    </source>
</evidence>
<gene>
    <name evidence="3" type="ORF">CORMATOL_02691</name>
</gene>
<feature type="domain" description="Nudix hydrolase" evidence="2">
    <location>
        <begin position="39"/>
        <end position="175"/>
    </location>
</feature>
<dbReference type="CDD" id="cd03673">
    <property type="entry name" value="NUDIX_Ap6A_hydrolase"/>
    <property type="match status" value="1"/>
</dbReference>
<dbReference type="PANTHER" id="PTHR21340">
    <property type="entry name" value="DIADENOSINE 5,5-P1,P4-TETRAPHOSPHATE PYROPHOSPHOHYDROLASE MUTT"/>
    <property type="match status" value="1"/>
</dbReference>
<dbReference type="InterPro" id="IPR020084">
    <property type="entry name" value="NUDIX_hydrolase_CS"/>
</dbReference>
<dbReference type="HOGENOM" id="CLU_048989_0_0_11"/>
<dbReference type="Proteomes" id="UP000006247">
    <property type="component" value="Unassembled WGS sequence"/>
</dbReference>
<sequence length="342" mass="35783">MVVMAGRGFPQSMVGRFQVVPADPGSGFARPVLAAGAVLWRWATGADAAADAADGGGRVFACVHRPGYDDWSLAKGKVDAGESLPVTAVREVGEETGFSVRLGKLIGHVTYPLPDKMSGGKGPRTKVVYYWVAEVIGGQFVPNDEVDEVRWLSADAAQELLSYDTDRLVLAKAVKRLTATPVTSQVLLVRHAKAARPEGVPDEKRPLTAKGVRQAQALASMLAPYGPTAVFAAEPDRCVATATPLADAVGVPVVTDSRLGDASWCAQLVASQARVSEIIGLGGTSVIVSQGLMIPDVVAWLSARGTLPIDSPVAKKASVWVLSFTDGVLTGADYLESPLAVL</sequence>
<dbReference type="GO" id="GO:0004081">
    <property type="term" value="F:bis(5'-nucleosyl)-tetraphosphatase (asymmetrical) activity"/>
    <property type="evidence" value="ECO:0007669"/>
    <property type="project" value="TreeGrafter"/>
</dbReference>
<dbReference type="PANTHER" id="PTHR21340:SF0">
    <property type="entry name" value="BIS(5'-NUCLEOSYL)-TETRAPHOSPHATASE [ASYMMETRICAL]"/>
    <property type="match status" value="1"/>
</dbReference>
<dbReference type="EMBL" id="ACEB01000046">
    <property type="protein sequence ID" value="EEG25765.1"/>
    <property type="molecule type" value="Genomic_DNA"/>
</dbReference>
<keyword evidence="1 3" id="KW-0378">Hydrolase</keyword>
<protein>
    <submittedName>
        <fullName evidence="3">Hydrolase, NUDIX family</fullName>
    </submittedName>
</protein>
<dbReference type="PROSITE" id="PS00893">
    <property type="entry name" value="NUDIX_BOX"/>
    <property type="match status" value="1"/>
</dbReference>
<dbReference type="Pfam" id="PF00293">
    <property type="entry name" value="NUDIX"/>
    <property type="match status" value="1"/>
</dbReference>
<dbReference type="Pfam" id="PF00300">
    <property type="entry name" value="His_Phos_1"/>
    <property type="match status" value="1"/>
</dbReference>
<dbReference type="InterPro" id="IPR015797">
    <property type="entry name" value="NUDIX_hydrolase-like_dom_sf"/>
</dbReference>
<name>C0E6Q5_9CORY</name>
<dbReference type="RefSeq" id="WP_005523015.1">
    <property type="nucleotide sequence ID" value="NZ_EQ973332.1"/>
</dbReference>
<dbReference type="Gene3D" id="3.90.79.10">
    <property type="entry name" value="Nucleoside Triphosphate Pyrophosphohydrolase"/>
    <property type="match status" value="1"/>
</dbReference>
<dbReference type="GO" id="GO:0006167">
    <property type="term" value="P:AMP biosynthetic process"/>
    <property type="evidence" value="ECO:0007669"/>
    <property type="project" value="TreeGrafter"/>
</dbReference>
<dbReference type="GO" id="GO:0006754">
    <property type="term" value="P:ATP biosynthetic process"/>
    <property type="evidence" value="ECO:0007669"/>
    <property type="project" value="TreeGrafter"/>
</dbReference>
<dbReference type="CDD" id="cd07067">
    <property type="entry name" value="HP_PGM_like"/>
    <property type="match status" value="1"/>
</dbReference>
<proteinExistence type="predicted"/>
<dbReference type="InterPro" id="IPR000086">
    <property type="entry name" value="NUDIX_hydrolase_dom"/>
</dbReference>
<dbReference type="Gene3D" id="3.40.50.1240">
    <property type="entry name" value="Phosphoglycerate mutase-like"/>
    <property type="match status" value="1"/>
</dbReference>
<dbReference type="SMART" id="SM00855">
    <property type="entry name" value="PGAM"/>
    <property type="match status" value="1"/>
</dbReference>
<reference evidence="3 4" key="1">
    <citation type="submission" date="2009-01" db="EMBL/GenBank/DDBJ databases">
        <authorList>
            <person name="Fulton L."/>
            <person name="Clifton S."/>
            <person name="Chinwalla A.T."/>
            <person name="Mitreva M."/>
            <person name="Sodergren E."/>
            <person name="Weinstock G."/>
            <person name="Clifton S."/>
            <person name="Dooling D.J."/>
            <person name="Fulton B."/>
            <person name="Minx P."/>
            <person name="Pepin K.H."/>
            <person name="Johnson M."/>
            <person name="Bhonagiri V."/>
            <person name="Nash W.E."/>
            <person name="Mardis E.R."/>
            <person name="Wilson R.K."/>
        </authorList>
    </citation>
    <scope>NUCLEOTIDE SEQUENCE [LARGE SCALE GENOMIC DNA]</scope>
    <source>
        <strain evidence="3 4">ATCC 33806</strain>
    </source>
</reference>
<dbReference type="InterPro" id="IPR051325">
    <property type="entry name" value="Nudix_hydrolase_domain"/>
</dbReference>
<evidence type="ECO:0000313" key="3">
    <source>
        <dbReference type="EMBL" id="EEG25765.1"/>
    </source>
</evidence>
<comment type="caution">
    <text evidence="3">The sequence shown here is derived from an EMBL/GenBank/DDBJ whole genome shotgun (WGS) entry which is preliminary data.</text>
</comment>
<evidence type="ECO:0000313" key="4">
    <source>
        <dbReference type="Proteomes" id="UP000006247"/>
    </source>
</evidence>
<organism evidence="3 4">
    <name type="scientific">Corynebacterium matruchotii ATCC 33806</name>
    <dbReference type="NCBI Taxonomy" id="566549"/>
    <lineage>
        <taxon>Bacteria</taxon>
        <taxon>Bacillati</taxon>
        <taxon>Actinomycetota</taxon>
        <taxon>Actinomycetes</taxon>
        <taxon>Mycobacteriales</taxon>
        <taxon>Corynebacteriaceae</taxon>
        <taxon>Corynebacterium</taxon>
    </lineage>
</organism>
<dbReference type="SUPFAM" id="SSF53254">
    <property type="entry name" value="Phosphoglycerate mutase-like"/>
    <property type="match status" value="1"/>
</dbReference>
<dbReference type="InterPro" id="IPR013078">
    <property type="entry name" value="His_Pase_superF_clade-1"/>
</dbReference>
<evidence type="ECO:0000256" key="1">
    <source>
        <dbReference type="ARBA" id="ARBA00022801"/>
    </source>
</evidence>